<protein>
    <recommendedName>
        <fullName evidence="3">Peptidase S9 prolyl oligopeptidase catalytic domain-containing protein</fullName>
    </recommendedName>
</protein>
<dbReference type="Pfam" id="PF00326">
    <property type="entry name" value="Peptidase_S9"/>
    <property type="match status" value="1"/>
</dbReference>
<dbReference type="SUPFAM" id="SSF82171">
    <property type="entry name" value="DPP6 N-terminal domain-like"/>
    <property type="match status" value="1"/>
</dbReference>
<evidence type="ECO:0000313" key="4">
    <source>
        <dbReference type="EMBL" id="SVA17661.1"/>
    </source>
</evidence>
<keyword evidence="2" id="KW-0645">Protease</keyword>
<dbReference type="Gene3D" id="3.40.50.1820">
    <property type="entry name" value="alpha/beta hydrolase"/>
    <property type="match status" value="1"/>
</dbReference>
<keyword evidence="2" id="KW-0720">Serine protease</keyword>
<sequence>MKGLITPDVVYEIGSPTAATISPDGIKAVYAISRPDRESHKYNNTLWMMDLDGDNASKPIPSRLTRGYSDVSPRFSPDGTAVAFIRGDSGGRNQIWVLPMSGGEAKVITCIPGGVRDFVWKPDSSGFAAVADVDPDNHEEICEEEISVVPVSRIRFRHDELGWRGNRSTQILSIDIHSGIAKQLTSADGDQGIPAWSPDGSKLAYISDAILERDIYEGNEVRVLDIKSGNSDCWSTGLADACSITWTPDGERLAVVASDDARVHSYYQGSIYIISPHSDPIRVTDDDVAPIGGSHPAKSGPTILIDKEERILFTGHSRGESHLYEARIGDYGQRKLKKIGAQITACDFDHGKGLVIIYSAPDRPAELFHGQTPDGTMQRITDLNSDYFSGLRVAPQERFSMTRSGLEIESILLFPPDFDPSKKYPLVLNIHGGPHGLFANSFDITRQALASHGYIVLAVNPRGTSTYGRDYMLPVLEDWGGEDYNDIMASMDMVCERPYVDSERLGVTGYSYGGYMTTWIVGHSDRFKSAVVGAPVTNLSSFYGTSDIGVRFGEREIGAPNYMIKEEYDYRSPITYATKVSTPVLLLHGESDLRCPISQSEEYFVTLKRLGKVIDFVRFPGQNHGFPRIGHLKMRKEYLTRMLAWLDCYI</sequence>
<dbReference type="EMBL" id="UINC01004899">
    <property type="protein sequence ID" value="SVA17661.1"/>
    <property type="molecule type" value="Genomic_DNA"/>
</dbReference>
<accession>A0A381TQ93</accession>
<dbReference type="PANTHER" id="PTHR42776:SF27">
    <property type="entry name" value="DIPEPTIDYL PEPTIDASE FAMILY MEMBER 6"/>
    <property type="match status" value="1"/>
</dbReference>
<dbReference type="InterPro" id="IPR001375">
    <property type="entry name" value="Peptidase_S9_cat"/>
</dbReference>
<dbReference type="Gene3D" id="2.120.10.30">
    <property type="entry name" value="TolB, C-terminal domain"/>
    <property type="match status" value="2"/>
</dbReference>
<gene>
    <name evidence="4" type="ORF">METZ01_LOCUS70515</name>
</gene>
<proteinExistence type="predicted"/>
<name>A0A381TQ93_9ZZZZ</name>
<dbReference type="InterPro" id="IPR011042">
    <property type="entry name" value="6-blade_b-propeller_TolB-like"/>
</dbReference>
<dbReference type="Pfam" id="PF07676">
    <property type="entry name" value="PD40"/>
    <property type="match status" value="2"/>
</dbReference>
<evidence type="ECO:0000256" key="1">
    <source>
        <dbReference type="ARBA" id="ARBA00022801"/>
    </source>
</evidence>
<dbReference type="SUPFAM" id="SSF53474">
    <property type="entry name" value="alpha/beta-Hydrolases"/>
    <property type="match status" value="1"/>
</dbReference>
<dbReference type="InterPro" id="IPR029058">
    <property type="entry name" value="AB_hydrolase_fold"/>
</dbReference>
<dbReference type="GO" id="GO:0006508">
    <property type="term" value="P:proteolysis"/>
    <property type="evidence" value="ECO:0007669"/>
    <property type="project" value="InterPro"/>
</dbReference>
<dbReference type="PANTHER" id="PTHR42776">
    <property type="entry name" value="SERINE PEPTIDASE S9 FAMILY MEMBER"/>
    <property type="match status" value="1"/>
</dbReference>
<dbReference type="InterPro" id="IPR011659">
    <property type="entry name" value="WD40"/>
</dbReference>
<evidence type="ECO:0000256" key="2">
    <source>
        <dbReference type="ARBA" id="ARBA00022825"/>
    </source>
</evidence>
<evidence type="ECO:0000259" key="3">
    <source>
        <dbReference type="Pfam" id="PF00326"/>
    </source>
</evidence>
<reference evidence="4" key="1">
    <citation type="submission" date="2018-05" db="EMBL/GenBank/DDBJ databases">
        <authorList>
            <person name="Lanie J.A."/>
            <person name="Ng W.-L."/>
            <person name="Kazmierczak K.M."/>
            <person name="Andrzejewski T.M."/>
            <person name="Davidsen T.M."/>
            <person name="Wayne K.J."/>
            <person name="Tettelin H."/>
            <person name="Glass J.I."/>
            <person name="Rusch D."/>
            <person name="Podicherti R."/>
            <person name="Tsui H.-C.T."/>
            <person name="Winkler M.E."/>
        </authorList>
    </citation>
    <scope>NUCLEOTIDE SEQUENCE</scope>
</reference>
<dbReference type="GO" id="GO:0004252">
    <property type="term" value="F:serine-type endopeptidase activity"/>
    <property type="evidence" value="ECO:0007669"/>
    <property type="project" value="TreeGrafter"/>
</dbReference>
<feature type="domain" description="Peptidase S9 prolyl oligopeptidase catalytic" evidence="3">
    <location>
        <begin position="441"/>
        <end position="648"/>
    </location>
</feature>
<keyword evidence="1" id="KW-0378">Hydrolase</keyword>
<dbReference type="AlphaFoldDB" id="A0A381TQ93"/>
<organism evidence="4">
    <name type="scientific">marine metagenome</name>
    <dbReference type="NCBI Taxonomy" id="408172"/>
    <lineage>
        <taxon>unclassified sequences</taxon>
        <taxon>metagenomes</taxon>
        <taxon>ecological metagenomes</taxon>
    </lineage>
</organism>